<dbReference type="PROSITE" id="PS50294">
    <property type="entry name" value="WD_REPEATS_REGION"/>
    <property type="match status" value="1"/>
</dbReference>
<dbReference type="PANTHER" id="PTHR14091:SF0">
    <property type="entry name" value="PERIODIC TRYPTOPHAN PROTEIN 1 HOMOLOG"/>
    <property type="match status" value="1"/>
</dbReference>
<evidence type="ECO:0000256" key="5">
    <source>
        <dbReference type="PROSITE-ProRule" id="PRU00221"/>
    </source>
</evidence>
<comment type="caution">
    <text evidence="7">The sequence shown here is derived from an EMBL/GenBank/DDBJ whole genome shotgun (WGS) entry which is preliminary data.</text>
</comment>
<dbReference type="GO" id="GO:0005840">
    <property type="term" value="C:ribosome"/>
    <property type="evidence" value="ECO:0007669"/>
    <property type="project" value="UniProtKB-KW"/>
</dbReference>
<dbReference type="GeneID" id="94172205"/>
<keyword evidence="4" id="KW-0689">Ribosomal protein</keyword>
<dbReference type="GO" id="GO:0005634">
    <property type="term" value="C:nucleus"/>
    <property type="evidence" value="ECO:0007669"/>
    <property type="project" value="TreeGrafter"/>
</dbReference>
<feature type="region of interest" description="Disordered" evidence="6">
    <location>
        <begin position="38"/>
        <end position="72"/>
    </location>
</feature>
<evidence type="ECO:0000256" key="6">
    <source>
        <dbReference type="SAM" id="MobiDB-lite"/>
    </source>
</evidence>
<dbReference type="InterPro" id="IPR015943">
    <property type="entry name" value="WD40/YVTN_repeat-like_dom_sf"/>
</dbReference>
<evidence type="ECO:0000313" key="8">
    <source>
        <dbReference type="Proteomes" id="UP000674179"/>
    </source>
</evidence>
<dbReference type="SMART" id="SM00320">
    <property type="entry name" value="WD40"/>
    <property type="match status" value="4"/>
</dbReference>
<sequence length="447" mass="48536">MLTTFCWVPKGAMKAIPILSTDTAAQARLKLRHQHPEYIEEEAQQPKAAKKTRAAGEETENEDDYVVDDDDGVRTDIDDTLRVFAGGGPGAVLEEVESDDEEELEDTTLKPTDLVFTVACADAQTPRLEMYVYDEPEDNMYVHHDMEISAFPLCSSWLTDGTMSMLGVGTMLPFVEIWALDVMDSVEPAIVLGGCERQSHNYSKKMLKGNLKAHSHTDAVLSVKWNTVAQNILVSGSADRTIKLWDLNQGGVCLGTYSEPEKVQSLDWHATEANWLLSGGFDASVVLRDCRQPDQAAQRYELPGVIEHVEFVPSAGAVSQSAPVVMASTSGGHWAAFDTRMANSGAGHSPVTPLWQLQPHQADATFSCSRQVPGLFATGGKEGEIALWDGRDSSAAPKMIVSRSYKTGSVLSLSFHPNSPHILGAGGASGAPLVYTITSDIHDVFRQ</sequence>
<dbReference type="SUPFAM" id="SSF50978">
    <property type="entry name" value="WD40 repeat-like"/>
    <property type="match status" value="1"/>
</dbReference>
<dbReference type="AlphaFoldDB" id="A0A836HK27"/>
<dbReference type="PROSITE" id="PS50082">
    <property type="entry name" value="WD_REPEATS_2"/>
    <property type="match status" value="1"/>
</dbReference>
<dbReference type="InterPro" id="IPR001680">
    <property type="entry name" value="WD40_rpt"/>
</dbReference>
<evidence type="ECO:0000256" key="2">
    <source>
        <dbReference type="ARBA" id="ARBA00022574"/>
    </source>
</evidence>
<evidence type="ECO:0000256" key="3">
    <source>
        <dbReference type="ARBA" id="ARBA00022737"/>
    </source>
</evidence>
<dbReference type="Pfam" id="PF00400">
    <property type="entry name" value="WD40"/>
    <property type="match status" value="1"/>
</dbReference>
<dbReference type="FunFam" id="2.130.10.10:FF:001582">
    <property type="entry name" value="WD domain"/>
    <property type="match status" value="1"/>
</dbReference>
<evidence type="ECO:0000256" key="4">
    <source>
        <dbReference type="ARBA" id="ARBA00022980"/>
    </source>
</evidence>
<dbReference type="InterPro" id="IPR036322">
    <property type="entry name" value="WD40_repeat_dom_sf"/>
</dbReference>
<dbReference type="RefSeq" id="XP_067692750.1">
    <property type="nucleotide sequence ID" value="XM_067836695.1"/>
</dbReference>
<dbReference type="GO" id="GO:0006364">
    <property type="term" value="P:rRNA processing"/>
    <property type="evidence" value="ECO:0007669"/>
    <property type="project" value="InterPro"/>
</dbReference>
<keyword evidence="2 5" id="KW-0853">WD repeat</keyword>
<dbReference type="PANTHER" id="PTHR14091">
    <property type="entry name" value="PERIODIC TRYPTOPHAN PROTEIN 1"/>
    <property type="match status" value="1"/>
</dbReference>
<evidence type="ECO:0000256" key="1">
    <source>
        <dbReference type="ARBA" id="ARBA00022553"/>
    </source>
</evidence>
<dbReference type="Gene3D" id="2.130.10.10">
    <property type="entry name" value="YVTN repeat-like/Quinoprotein amine dehydrogenase"/>
    <property type="match status" value="1"/>
</dbReference>
<feature type="repeat" description="WD" evidence="5">
    <location>
        <begin position="213"/>
        <end position="250"/>
    </location>
</feature>
<accession>A0A836HK27</accession>
<keyword evidence="1" id="KW-0597">Phosphoprotein</keyword>
<dbReference type="KEGG" id="lenr:94172205"/>
<proteinExistence type="predicted"/>
<evidence type="ECO:0000313" key="7">
    <source>
        <dbReference type="EMBL" id="KAG5478285.1"/>
    </source>
</evidence>
<dbReference type="EMBL" id="JAFHKP010000024">
    <property type="protein sequence ID" value="KAG5478285.1"/>
    <property type="molecule type" value="Genomic_DNA"/>
</dbReference>
<evidence type="ECO:0008006" key="9">
    <source>
        <dbReference type="Google" id="ProtNLM"/>
    </source>
</evidence>
<dbReference type="InterPro" id="IPR044285">
    <property type="entry name" value="PWP1"/>
</dbReference>
<organism evidence="7 8">
    <name type="scientific">Leishmania enriettii</name>
    <dbReference type="NCBI Taxonomy" id="5663"/>
    <lineage>
        <taxon>Eukaryota</taxon>
        <taxon>Discoba</taxon>
        <taxon>Euglenozoa</taxon>
        <taxon>Kinetoplastea</taxon>
        <taxon>Metakinetoplastina</taxon>
        <taxon>Trypanosomatida</taxon>
        <taxon>Trypanosomatidae</taxon>
        <taxon>Leishmaniinae</taxon>
        <taxon>Leishmania</taxon>
    </lineage>
</organism>
<dbReference type="Proteomes" id="UP000674179">
    <property type="component" value="Chromosome 24"/>
</dbReference>
<dbReference type="PROSITE" id="PS00678">
    <property type="entry name" value="WD_REPEATS_1"/>
    <property type="match status" value="1"/>
</dbReference>
<feature type="compositionally biased region" description="Acidic residues" evidence="6">
    <location>
        <begin position="57"/>
        <end position="71"/>
    </location>
</feature>
<reference evidence="7 8" key="1">
    <citation type="submission" date="2021-02" db="EMBL/GenBank/DDBJ databases">
        <title>Leishmania (Mundinia) enrietti genome sequencing and assembly.</title>
        <authorList>
            <person name="Almutairi H."/>
            <person name="Gatherer D."/>
        </authorList>
    </citation>
    <scope>NUCLEOTIDE SEQUENCE [LARGE SCALE GENOMIC DNA]</scope>
    <source>
        <strain evidence="7">CUR178</strain>
    </source>
</reference>
<keyword evidence="4" id="KW-0687">Ribonucleoprotein</keyword>
<keyword evidence="8" id="KW-1185">Reference proteome</keyword>
<dbReference type="InterPro" id="IPR019775">
    <property type="entry name" value="WD40_repeat_CS"/>
</dbReference>
<dbReference type="OrthoDB" id="270624at2759"/>
<keyword evidence="3" id="KW-0677">Repeat</keyword>
<protein>
    <recommendedName>
        <fullName evidence="9">Guanine nucleotide-binding protein subunit beta-like protein</fullName>
    </recommendedName>
</protein>
<name>A0A836HK27_LEIEN</name>
<gene>
    <name evidence="7" type="ORF">CUR178_05000</name>
</gene>